<feature type="region of interest" description="Disordered" evidence="1">
    <location>
        <begin position="234"/>
        <end position="292"/>
    </location>
</feature>
<accession>A0AA38GT10</accession>
<feature type="region of interest" description="Disordered" evidence="1">
    <location>
        <begin position="350"/>
        <end position="397"/>
    </location>
</feature>
<sequence>VLIEQNQQQARQILVSNPMLTKSLFQAQIILDMVRPPQVMPNIQQSFTQPPQQQMQTGQKLHVQPMQQGQTNSVQNQPQSRQQAQIHFGQHGQMPMTTESQPQSILQPPLQRPQHISPHPIMQVVQQSQPHMPRQPPSQHIQQPPQGRNLPMHPPIHSSSQNLPMRPHLPTVLSGQAQQSFNQTSAGLLQPMQPPLPQQPRPPFQPPMHQLQNQPAQSMGFQPSVVLQQPHTQTNFQHSGSNAQSSMGAPFQPHARPSLPNHPPPQQLYQINSGSAVGPVTHAGSDRSSHGNLPAVGHGIQPGRGPNIVQGLSSVGVANSDSRVQPSTLQTGMGGPTGLGGGMIGGTNESVGPSAGNIGRGINTGSPDMAGSTLVRSHGVSDVQTRAVTQQQQEVSQ</sequence>
<feature type="compositionally biased region" description="Pro residues" evidence="1">
    <location>
        <begin position="192"/>
        <end position="206"/>
    </location>
</feature>
<dbReference type="PANTHER" id="PTHR47866:SF2">
    <property type="entry name" value="HYDROXYPROLINE-RICH GLYCOPROTEIN FAMILY PROTEIN"/>
    <property type="match status" value="1"/>
</dbReference>
<feature type="compositionally biased region" description="Low complexity" evidence="1">
    <location>
        <begin position="100"/>
        <end position="114"/>
    </location>
</feature>
<evidence type="ECO:0000256" key="1">
    <source>
        <dbReference type="SAM" id="MobiDB-lite"/>
    </source>
</evidence>
<name>A0AA38GT10_TAXCH</name>
<feature type="compositionally biased region" description="Polar residues" evidence="1">
    <location>
        <begin position="234"/>
        <end position="247"/>
    </location>
</feature>
<dbReference type="PANTHER" id="PTHR47866">
    <property type="entry name" value="HYDROXYPROLINE-RICH GLYCOPROTEIN FAMILY PROTEIN"/>
    <property type="match status" value="1"/>
</dbReference>
<feature type="compositionally biased region" description="Polar residues" evidence="1">
    <location>
        <begin position="382"/>
        <end position="397"/>
    </location>
</feature>
<organism evidence="2 3">
    <name type="scientific">Taxus chinensis</name>
    <name type="common">Chinese yew</name>
    <name type="synonym">Taxus wallichiana var. chinensis</name>
    <dbReference type="NCBI Taxonomy" id="29808"/>
    <lineage>
        <taxon>Eukaryota</taxon>
        <taxon>Viridiplantae</taxon>
        <taxon>Streptophyta</taxon>
        <taxon>Embryophyta</taxon>
        <taxon>Tracheophyta</taxon>
        <taxon>Spermatophyta</taxon>
        <taxon>Pinopsida</taxon>
        <taxon>Pinidae</taxon>
        <taxon>Conifers II</taxon>
        <taxon>Cupressales</taxon>
        <taxon>Taxaceae</taxon>
        <taxon>Taxus</taxon>
    </lineage>
</organism>
<proteinExistence type="predicted"/>
<reference evidence="2 3" key="1">
    <citation type="journal article" date="2021" name="Nat. Plants">
        <title>The Taxus genome provides insights into paclitaxel biosynthesis.</title>
        <authorList>
            <person name="Xiong X."/>
            <person name="Gou J."/>
            <person name="Liao Q."/>
            <person name="Li Y."/>
            <person name="Zhou Q."/>
            <person name="Bi G."/>
            <person name="Li C."/>
            <person name="Du R."/>
            <person name="Wang X."/>
            <person name="Sun T."/>
            <person name="Guo L."/>
            <person name="Liang H."/>
            <person name="Lu P."/>
            <person name="Wu Y."/>
            <person name="Zhang Z."/>
            <person name="Ro D.K."/>
            <person name="Shang Y."/>
            <person name="Huang S."/>
            <person name="Yan J."/>
        </authorList>
    </citation>
    <scope>NUCLEOTIDE SEQUENCE [LARGE SCALE GENOMIC DNA]</scope>
    <source>
        <strain evidence="2">Ta-2019</strain>
    </source>
</reference>
<dbReference type="AlphaFoldDB" id="A0AA38GT10"/>
<dbReference type="EMBL" id="JAHRHJ020000002">
    <property type="protein sequence ID" value="KAH9326160.1"/>
    <property type="molecule type" value="Genomic_DNA"/>
</dbReference>
<evidence type="ECO:0000313" key="3">
    <source>
        <dbReference type="Proteomes" id="UP000824469"/>
    </source>
</evidence>
<feature type="region of interest" description="Disordered" evidence="1">
    <location>
        <begin position="187"/>
        <end position="214"/>
    </location>
</feature>
<evidence type="ECO:0000313" key="2">
    <source>
        <dbReference type="EMBL" id="KAH9326160.1"/>
    </source>
</evidence>
<comment type="caution">
    <text evidence="2">The sequence shown here is derived from an EMBL/GenBank/DDBJ whole genome shotgun (WGS) entry which is preliminary data.</text>
</comment>
<keyword evidence="3" id="KW-1185">Reference proteome</keyword>
<gene>
    <name evidence="2" type="ORF">KI387_006338</name>
</gene>
<feature type="non-terminal residue" evidence="2">
    <location>
        <position position="1"/>
    </location>
</feature>
<dbReference type="OMA" id="QPRPYLH"/>
<feature type="compositionally biased region" description="Low complexity" evidence="1">
    <location>
        <begin position="44"/>
        <end position="59"/>
    </location>
</feature>
<feature type="region of interest" description="Disordered" evidence="1">
    <location>
        <begin position="42"/>
        <end position="169"/>
    </location>
</feature>
<protein>
    <submittedName>
        <fullName evidence="2">Uncharacterized protein</fullName>
    </submittedName>
</protein>
<feature type="compositionally biased region" description="Polar residues" evidence="1">
    <location>
        <begin position="65"/>
        <end position="85"/>
    </location>
</feature>
<feature type="compositionally biased region" description="Low complexity" evidence="1">
    <location>
        <begin position="137"/>
        <end position="146"/>
    </location>
</feature>
<dbReference type="Proteomes" id="UP000824469">
    <property type="component" value="Unassembled WGS sequence"/>
</dbReference>
<feature type="non-terminal residue" evidence="2">
    <location>
        <position position="397"/>
    </location>
</feature>